<reference evidence="1" key="1">
    <citation type="submission" date="2009-11" db="EMBL/GenBank/DDBJ databases">
        <authorList>
            <consortium name="US DOE Joint Genome Institute (JGI-PGF)"/>
            <person name="Ottilar R."/>
            <person name="Schmutz J."/>
            <person name="Salamov A."/>
            <person name="Cheng J.F."/>
            <person name="Lucas S."/>
            <person name="Pitluck S."/>
            <person name="Gundlach H."/>
            <person name="Guo Y."/>
            <person name="Haberer G."/>
            <person name="Nasrallah J."/>
            <person name="Mayer K.F.X."/>
            <person name="van de Peer Y."/>
            <person name="Weigel D."/>
            <person name="Grigoriev I.V."/>
        </authorList>
    </citation>
    <scope>NUCLEOTIDE SEQUENCE</scope>
    <source>
        <strain evidence="1">Nigerian</strain>
    </source>
</reference>
<dbReference type="AlphaFoldDB" id="A0A1B8Y2V7"/>
<dbReference type="Gene3D" id="3.60.10.10">
    <property type="entry name" value="Endonuclease/exonuclease/phosphatase"/>
    <property type="match status" value="1"/>
</dbReference>
<accession>A0A1B8Y2V7</accession>
<name>A0A1B8Y2V7_XENTR</name>
<evidence type="ECO:0008006" key="2">
    <source>
        <dbReference type="Google" id="ProtNLM"/>
    </source>
</evidence>
<evidence type="ECO:0000313" key="1">
    <source>
        <dbReference type="EMBL" id="OCA17265.1"/>
    </source>
</evidence>
<gene>
    <name evidence="1" type="ORF">XENTR_v90027322mg</name>
</gene>
<sequence length="234" mass="26290">MEGTIYNALSQTLTHNYTINANGWNSPWERRALLQEFKAKKIQVALIQETHYKTNQIPKFYDKYDSTIIHSPPSPPQSTKIRGAAIALANNLQLEIRAANTDPQGNDTFLKGKLNSLTYTFASIYLPGTEQTDIMNKIHDLLLLFAEGMLIVGGDSNTPLEPKLDCSSGTSSLPFKQIKRLKQQLHWLQLLDSWRILHPQDKNGSFYSHSHDTYDSTQKAAIGAITWPDHAPVG</sequence>
<reference evidence="1" key="2">
    <citation type="journal article" date="2010" name="Science">
        <title>The genome of the Western clawed frog Xenopus tropicalis.</title>
        <authorList>
            <person name="Hellsten U."/>
            <person name="Harland R.M."/>
            <person name="Gilchrist M.J."/>
            <person name="Hendrix D."/>
            <person name="Jurka J."/>
            <person name="Kapitonov V."/>
            <person name="Ovcharenko I."/>
            <person name="Putnam N.H."/>
            <person name="Shu S."/>
            <person name="Taher L."/>
            <person name="Blitz I.L."/>
            <person name="Blumberg B."/>
            <person name="Dichmann D.S."/>
            <person name="Dubchak I."/>
            <person name="Amaya E."/>
            <person name="Detter J.C."/>
            <person name="Fletcher R."/>
            <person name="Gerhard D.S."/>
            <person name="Goodstein D."/>
            <person name="Graves T."/>
            <person name="Grigoriev I.V."/>
            <person name="Grimwood J."/>
            <person name="Kawashima T."/>
            <person name="Lindquist E."/>
            <person name="Lucas S.M."/>
            <person name="Mead P.E."/>
            <person name="Mitros T."/>
            <person name="Ogino H."/>
            <person name="Ohta Y."/>
            <person name="Poliakov A.V."/>
            <person name="Pollet N."/>
            <person name="Robert J."/>
            <person name="Salamov A."/>
            <person name="Sater A.K."/>
            <person name="Schmutz J."/>
            <person name="Terry A."/>
            <person name="Vize P.D."/>
            <person name="Warren W.C."/>
            <person name="Wells D."/>
            <person name="Wills A."/>
            <person name="Wilson R.K."/>
            <person name="Zimmerman L.B."/>
            <person name="Zorn A.M."/>
            <person name="Grainger R."/>
            <person name="Grammer T."/>
            <person name="Khokha M.K."/>
            <person name="Richardson P.M."/>
            <person name="Rokhsar D.S."/>
        </authorList>
    </citation>
    <scope>NUCLEOTIDE SEQUENCE [LARGE SCALE GENOMIC DNA]</scope>
    <source>
        <strain evidence="1">Nigerian</strain>
    </source>
</reference>
<organism evidence="1">
    <name type="scientific">Xenopus tropicalis</name>
    <name type="common">Western clawed frog</name>
    <name type="synonym">Silurana tropicalis</name>
    <dbReference type="NCBI Taxonomy" id="8364"/>
    <lineage>
        <taxon>Eukaryota</taxon>
        <taxon>Metazoa</taxon>
        <taxon>Chordata</taxon>
        <taxon>Craniata</taxon>
        <taxon>Vertebrata</taxon>
        <taxon>Euteleostomi</taxon>
        <taxon>Amphibia</taxon>
        <taxon>Batrachia</taxon>
        <taxon>Anura</taxon>
        <taxon>Pipoidea</taxon>
        <taxon>Pipidae</taxon>
        <taxon>Xenopodinae</taxon>
        <taxon>Xenopus</taxon>
        <taxon>Silurana</taxon>
    </lineage>
</organism>
<protein>
    <recommendedName>
        <fullName evidence="2">Endonuclease/exonuclease/phosphatase domain-containing protein</fullName>
    </recommendedName>
</protein>
<dbReference type="InterPro" id="IPR036691">
    <property type="entry name" value="Endo/exonu/phosph_ase_sf"/>
</dbReference>
<dbReference type="SUPFAM" id="SSF56219">
    <property type="entry name" value="DNase I-like"/>
    <property type="match status" value="1"/>
</dbReference>
<proteinExistence type="predicted"/>
<reference evidence="1" key="3">
    <citation type="submission" date="2016-05" db="EMBL/GenBank/DDBJ databases">
        <title>WGS assembly of Xenopus tropicalis.</title>
        <authorList>
            <person name="Sessions A."/>
            <person name="Jenkins J."/>
            <person name="Mitros T."/>
            <person name="Lyons J.T."/>
            <person name="Dichmann D.S."/>
            <person name="Robert J."/>
            <person name="Harland R.M."/>
            <person name="Rokhsar D.S."/>
        </authorList>
    </citation>
    <scope>NUCLEOTIDE SEQUENCE</scope>
    <source>
        <strain evidence="1">Nigerian</strain>
    </source>
</reference>
<dbReference type="EMBL" id="KV460512">
    <property type="protein sequence ID" value="OCA17265.1"/>
    <property type="molecule type" value="Genomic_DNA"/>
</dbReference>